<dbReference type="Gene3D" id="3.40.50.12660">
    <property type="match status" value="2"/>
</dbReference>
<organism evidence="2 3">
    <name type="scientific">Plasmodium berghei</name>
    <dbReference type="NCBI Taxonomy" id="5821"/>
    <lineage>
        <taxon>Eukaryota</taxon>
        <taxon>Sar</taxon>
        <taxon>Alveolata</taxon>
        <taxon>Apicomplexa</taxon>
        <taxon>Aconoidasida</taxon>
        <taxon>Haemosporida</taxon>
        <taxon>Plasmodiidae</taxon>
        <taxon>Plasmodium</taxon>
        <taxon>Plasmodium (Vinckeia)</taxon>
    </lineage>
</organism>
<dbReference type="PANTHER" id="PTHR48104:SF30">
    <property type="entry name" value="METACASPASE-1"/>
    <property type="match status" value="1"/>
</dbReference>
<evidence type="ECO:0000256" key="1">
    <source>
        <dbReference type="ARBA" id="ARBA00009005"/>
    </source>
</evidence>
<evidence type="ECO:0000313" key="2">
    <source>
        <dbReference type="EMBL" id="SCM17936.1"/>
    </source>
</evidence>
<reference evidence="2 3" key="1">
    <citation type="submission" date="2016-08" db="EMBL/GenBank/DDBJ databases">
        <authorList>
            <consortium name="Pathogen Informatics"/>
        </authorList>
    </citation>
    <scope>NUCLEOTIDE SEQUENCE [LARGE SCALE GENOMIC DNA]</scope>
    <source>
        <strain evidence="2 3">SP11 RLL</strain>
    </source>
</reference>
<evidence type="ECO:0000313" key="3">
    <source>
        <dbReference type="Proteomes" id="UP000219974"/>
    </source>
</evidence>
<dbReference type="GO" id="GO:0005737">
    <property type="term" value="C:cytoplasm"/>
    <property type="evidence" value="ECO:0007669"/>
    <property type="project" value="TreeGrafter"/>
</dbReference>
<protein>
    <submittedName>
        <fullName evidence="2">Metacaspase-like protein</fullName>
    </submittedName>
</protein>
<dbReference type="EMBL" id="LT608274">
    <property type="protein sequence ID" value="SCM17936.1"/>
    <property type="molecule type" value="Genomic_DNA"/>
</dbReference>
<dbReference type="InterPro" id="IPR050452">
    <property type="entry name" value="Metacaspase"/>
</dbReference>
<gene>
    <name evidence="2" type="primary">MCA3</name>
    <name evidence="2" type="ORF">PBSP11RLL_000243600</name>
</gene>
<comment type="similarity">
    <text evidence="1">Belongs to the peptidase C14B family.</text>
</comment>
<dbReference type="Proteomes" id="UP000219974">
    <property type="component" value="Chromosome 10"/>
</dbReference>
<sequence length="1886" mass="220749">MAYYDYKNSIDKKKKIFPLKDFVDLYEIKNNIKLDKYEPSENCTCSIEIMKKKNKIVSNTKKNRKNENYPDIAKSVSSKVKVYNDIYKTVTKGYSTDYNNDEYMKKNCKDNKFNFSKSIANLNKNKTTPINLFSNIQEKNNNGVNKINTYYHENSKKEKKKKINYDNIINEGNNNIEKLMKNFKNSKRNTNLLSIYLDNCKYDINNNNGKQIKYKKIMNAASEIGKTDTKIKNIYDNKFLQNEKLEYDKNKVNSDIFYQYNKHENCNTNRNELKNNSLDVLKQIDKTENAPNTFWKHNLGNKINDKDNLFNKSDVNKNKYSNFQNEERIFPYFLKGYETESIKMCDNISNSSMIYLKNKSDIYVKKNKNIYINNNIEKEHPNYVKDINIGNISSDAFEKKNNTIRFISSNNSQKIKDFHNSISKNNVKTVPFFMSKMEKNDIKPECKDNIIGEFKCKSDNSILEYTTFNNESNKVKVLNKEIQNENYDIKSHTNANNNENSHCSYLECNRHRGNRIFTDVIPQIKLKNNFIQNKNVEIEINKHNHSNYNNKYEDNNSKNLDDNKMYLFPKKNNNFHRMIEGNIKNKLETNYHIRDEENYVNIFEKKEDEIYNDYIMEKKNEIHSEQGFNNLRCYINEYNNDVYVVKKNEFSKIIDGNLCENGKNIPFEYALSEITEFNQNENKDVSKLEEFNSDTKTHIFSKNEKKCKNGHFIFNGNDDNKERVDKVSPEFYRQDGNINENCNKIKSFNISNISLNCLFKEGKNKHNVISTNPRFQIGEIKNILNSQNEVINLREHILDKNYTNNTNDLKYKICLNKEFIDKNHKIKTTNYYNEYKTCYNTVESTIPSYLSLSDIENEEKENIDEHNNEYIKDEMKGQKIKCFMSNNNNSINYTNKYLNNGNIYLGTNVYKQCDNNIKTGEYSARNRNNNNIYQKQYGQINLNNINKEKLTFSNTFFQNISKDNRENNYMKKSEINNNNASFQNYKIHNLMKLNTAHIPVLKNNISKKNSDIIPIVKLEKAIKTDISTLPFSSYNNNNKGNVKQLYSSKTIVGLSNINKENGSTSSNASKATLAFPNLLLHKNNILNNHQSITKLRSNTTLNNCKNYEMMQKNITPKTTSMSYDNIKYKNKMFKISGFYNKPTQNITKTIKDREGSKSVLSNKVLYNKVKCDDNILVNKKLSVCKSINNSDIYNYLKNTHINSLKNYYRTTSYRKQSLKNVKSITKNIKLVPKGNDIISMNHEKKNKIMNNTIDLHKFYSRCEIESIDRIKKAVVIGCNYMGEKDSINRLHGSVNDAYVFSRVLVKYFNFLPENILLLIDSFPSNAYIYDDFDINRTKYINEKINYTYNEEKIEKKNLFNLFNKKNIHDNKEVSNDYENNNSCVDVDIKNVDLSFKNIDFSLWPTRINILKAVNWLVRDSVPNGSYVFYYAGKSIQVDNMSGWEGEGYDEAFLCSDPLNKNEEHNILTAIQLKDLLLSINSTAQMTIILDTSGGQTILDPAGTENSSYIKGCKQKGIWPITNPTNKVYKAIYDITILDNNSMKKYMCKPRYSKLIEVDSTSAMIDPLLQSISSFPIPTKAYCLCAATWEQISIEGLFPIFEFARVDQKKKKKTFSKPIEHKNDNNNMNGNRENIENNSQHMLDNSIHSNSVKKNIYEPNISFNINSLTKFFTLNNKNTEDNDSEIVKAEENTFTNKISDNFEENNNGKYSIIKDNNEYNSNKFDGNNNYVLVCHGVFTYCLIESIMEFKKKELNNNVFEKEFQQCAPMTLNNLISHIQKKIQIIKNNKLKKLNQKPELTIHPGANASINNYFIHYSKNINFQDFKYFYINEDMSPFLNVNKAWEEINKRTLRNRKLLYATSTLVNTSSKYFTQTNHKIKNSCSLKY</sequence>
<dbReference type="GO" id="GO:0004197">
    <property type="term" value="F:cysteine-type endopeptidase activity"/>
    <property type="evidence" value="ECO:0007669"/>
    <property type="project" value="TreeGrafter"/>
</dbReference>
<proteinExistence type="inferred from homology"/>
<dbReference type="GO" id="GO:0006508">
    <property type="term" value="P:proteolysis"/>
    <property type="evidence" value="ECO:0007669"/>
    <property type="project" value="TreeGrafter"/>
</dbReference>
<name>A0A1D3LVZ9_PLABE</name>
<dbReference type="VEuPathDB" id="PlasmoDB:PBANKA_1026500"/>
<dbReference type="PANTHER" id="PTHR48104">
    <property type="entry name" value="METACASPASE-4"/>
    <property type="match status" value="1"/>
</dbReference>
<accession>A0A1D3LVZ9</accession>